<keyword evidence="1" id="KW-0812">Transmembrane</keyword>
<dbReference type="InParanoid" id="A0A0C2WC56"/>
<reference evidence="2 3" key="1">
    <citation type="submission" date="2014-04" db="EMBL/GenBank/DDBJ databases">
        <title>Evolutionary Origins and Diversification of the Mycorrhizal Mutualists.</title>
        <authorList>
            <consortium name="DOE Joint Genome Institute"/>
            <consortium name="Mycorrhizal Genomics Consortium"/>
            <person name="Kohler A."/>
            <person name="Kuo A."/>
            <person name="Nagy L.G."/>
            <person name="Floudas D."/>
            <person name="Copeland A."/>
            <person name="Barry K.W."/>
            <person name="Cichocki N."/>
            <person name="Veneault-Fourrey C."/>
            <person name="LaButti K."/>
            <person name="Lindquist E.A."/>
            <person name="Lipzen A."/>
            <person name="Lundell T."/>
            <person name="Morin E."/>
            <person name="Murat C."/>
            <person name="Riley R."/>
            <person name="Ohm R."/>
            <person name="Sun H."/>
            <person name="Tunlid A."/>
            <person name="Henrissat B."/>
            <person name="Grigoriev I.V."/>
            <person name="Hibbett D.S."/>
            <person name="Martin F."/>
        </authorList>
    </citation>
    <scope>NUCLEOTIDE SEQUENCE [LARGE SCALE GENOMIC DNA]</scope>
    <source>
        <strain evidence="2 3">Koide BX008</strain>
    </source>
</reference>
<evidence type="ECO:0000313" key="2">
    <source>
        <dbReference type="EMBL" id="KIL54161.1"/>
    </source>
</evidence>
<organism evidence="2 3">
    <name type="scientific">Amanita muscaria (strain Koide BX008)</name>
    <dbReference type="NCBI Taxonomy" id="946122"/>
    <lineage>
        <taxon>Eukaryota</taxon>
        <taxon>Fungi</taxon>
        <taxon>Dikarya</taxon>
        <taxon>Basidiomycota</taxon>
        <taxon>Agaricomycotina</taxon>
        <taxon>Agaricomycetes</taxon>
        <taxon>Agaricomycetidae</taxon>
        <taxon>Agaricales</taxon>
        <taxon>Pluteineae</taxon>
        <taxon>Amanitaceae</taxon>
        <taxon>Amanita</taxon>
    </lineage>
</organism>
<keyword evidence="3" id="KW-1185">Reference proteome</keyword>
<dbReference type="Proteomes" id="UP000054549">
    <property type="component" value="Unassembled WGS sequence"/>
</dbReference>
<keyword evidence="1" id="KW-1133">Transmembrane helix</keyword>
<dbReference type="EMBL" id="KN818905">
    <property type="protein sequence ID" value="KIL54161.1"/>
    <property type="molecule type" value="Genomic_DNA"/>
</dbReference>
<feature type="transmembrane region" description="Helical" evidence="1">
    <location>
        <begin position="23"/>
        <end position="43"/>
    </location>
</feature>
<protein>
    <submittedName>
        <fullName evidence="2">Uncharacterized protein</fullName>
    </submittedName>
</protein>
<name>A0A0C2WC56_AMAMK</name>
<dbReference type="HOGENOM" id="CLU_2757280_0_0_1"/>
<evidence type="ECO:0000313" key="3">
    <source>
        <dbReference type="Proteomes" id="UP000054549"/>
    </source>
</evidence>
<keyword evidence="1" id="KW-0472">Membrane</keyword>
<accession>A0A0C2WC56</accession>
<sequence>MLGTIMVLRAAQPVPLRIFHAYYHPYLVGMFIRTFLNGVYLLISEYCLRWIFFGDEAMKLMKGEAWSLSP</sequence>
<gene>
    <name evidence="2" type="ORF">M378DRAFT_872734</name>
</gene>
<dbReference type="AlphaFoldDB" id="A0A0C2WC56"/>
<proteinExistence type="predicted"/>
<evidence type="ECO:0000256" key="1">
    <source>
        <dbReference type="SAM" id="Phobius"/>
    </source>
</evidence>